<dbReference type="PROSITE" id="PS51318">
    <property type="entry name" value="TAT"/>
    <property type="match status" value="1"/>
</dbReference>
<protein>
    <recommendedName>
        <fullName evidence="3">DUF1552 domain-containing protein</fullName>
    </recommendedName>
</protein>
<dbReference type="OrthoDB" id="9146593at2"/>
<comment type="caution">
    <text evidence="1">The sequence shown here is derived from an EMBL/GenBank/DDBJ whole genome shotgun (WGS) entry which is preliminary data.</text>
</comment>
<dbReference type="Pfam" id="PF07586">
    <property type="entry name" value="HXXSHH"/>
    <property type="match status" value="1"/>
</dbReference>
<dbReference type="EMBL" id="PUHZ01000014">
    <property type="protein sequence ID" value="PQO45377.1"/>
    <property type="molecule type" value="Genomic_DNA"/>
</dbReference>
<dbReference type="Proteomes" id="UP000237819">
    <property type="component" value="Unassembled WGS sequence"/>
</dbReference>
<dbReference type="InterPro" id="IPR011447">
    <property type="entry name" value="DUF1552"/>
</dbReference>
<accession>A0A2S8GLR6</accession>
<dbReference type="RefSeq" id="WP_105335868.1">
    <property type="nucleotide sequence ID" value="NZ_PUHZ01000014.1"/>
</dbReference>
<evidence type="ECO:0008006" key="3">
    <source>
        <dbReference type="Google" id="ProtNLM"/>
    </source>
</evidence>
<name>A0A2S8GLR6_9BACT</name>
<reference evidence="1 2" key="1">
    <citation type="submission" date="2018-02" db="EMBL/GenBank/DDBJ databases">
        <title>Comparative genomes isolates from brazilian mangrove.</title>
        <authorList>
            <person name="Araujo J.E."/>
            <person name="Taketani R.G."/>
            <person name="Silva M.C.P."/>
            <person name="Loureco M.V."/>
            <person name="Andreote F.D."/>
        </authorList>
    </citation>
    <scope>NUCLEOTIDE SEQUENCE [LARGE SCALE GENOMIC DNA]</scope>
    <source>
        <strain evidence="1 2">Nap-Phe MGV</strain>
    </source>
</reference>
<organism evidence="1 2">
    <name type="scientific">Blastopirellula marina</name>
    <dbReference type="NCBI Taxonomy" id="124"/>
    <lineage>
        <taxon>Bacteria</taxon>
        <taxon>Pseudomonadati</taxon>
        <taxon>Planctomycetota</taxon>
        <taxon>Planctomycetia</taxon>
        <taxon>Pirellulales</taxon>
        <taxon>Pirellulaceae</taxon>
        <taxon>Blastopirellula</taxon>
    </lineage>
</organism>
<sequence length="434" mass="47240">MSRQVYFNFGKKLSRRTILRGTAGVGMGIPWLTAMDRAFADKQETKAPRRFVAMTLGLGLHAENLNPAKGGRDYEASPYLKPLQDIRNRFSVISGTSHPHVSGGHRAEASMLSANPMGNGVQSRNTISIDQLLAKHMGHHTRFPSLVLSSGNSSSPSYTENGSMIPAESSPARLFMQLFVSDSPAEQAKQLARARQGKSIMDLVADDAKALAKDLGAGDRDRLAAYFNSVRELEQRMVEAEQWAHLPKPKVNVAKPIDIRNPNDFIGRQRLMNDMIRLALSTDSTRYITYHLGGSGGVVPLEGVDEGYHSLSHHGRDEEKLAQLALVETGIVGAWGDFLRGLDSIEEEGGSLLDHTSVLLTSNLGNASSHDNRNMPVLFAGGGFQHGNHLAFDKKNNYPLPNLYLSILQQSGLTVDQFATSTGTMNGLEPNAIA</sequence>
<proteinExistence type="predicted"/>
<evidence type="ECO:0000313" key="2">
    <source>
        <dbReference type="Proteomes" id="UP000237819"/>
    </source>
</evidence>
<dbReference type="AlphaFoldDB" id="A0A2S8GLR6"/>
<evidence type="ECO:0000313" key="1">
    <source>
        <dbReference type="EMBL" id="PQO45377.1"/>
    </source>
</evidence>
<dbReference type="InterPro" id="IPR006311">
    <property type="entry name" value="TAT_signal"/>
</dbReference>
<gene>
    <name evidence="1" type="ORF">C5Y93_13055</name>
</gene>